<dbReference type="Gene3D" id="2.60.40.60">
    <property type="entry name" value="Cadherins"/>
    <property type="match status" value="14"/>
</dbReference>
<dbReference type="EMBL" id="CP120863">
    <property type="protein sequence ID" value="WFE87585.1"/>
    <property type="molecule type" value="Genomic_DNA"/>
</dbReference>
<evidence type="ECO:0000256" key="5">
    <source>
        <dbReference type="ARBA" id="ARBA00022837"/>
    </source>
</evidence>
<evidence type="ECO:0000256" key="7">
    <source>
        <dbReference type="ARBA" id="ARBA00023136"/>
    </source>
</evidence>
<reference evidence="10 11" key="1">
    <citation type="submission" date="2023-03" db="EMBL/GenBank/DDBJ databases">
        <title>Roseibium porphyridii sp. nov. and Roseibium rhodosorbium sp. nov. isolated from marine algae, Porphyridium cruentum and Rhodosorus marinus, respectively.</title>
        <authorList>
            <person name="Lee M.W."/>
            <person name="Choi B.J."/>
            <person name="Lee J.K."/>
            <person name="Choi D.G."/>
            <person name="Baek J.H."/>
            <person name="Bayburt H."/>
            <person name="Kim J.M."/>
            <person name="Han D.M."/>
            <person name="Kim K.H."/>
            <person name="Jeon C.O."/>
        </authorList>
    </citation>
    <scope>NUCLEOTIDE SEQUENCE [LARGE SCALE GENOMIC DNA]</scope>
    <source>
        <strain evidence="10 11">KMA01</strain>
    </source>
</reference>
<dbReference type="InterPro" id="IPR039808">
    <property type="entry name" value="Cadherin"/>
</dbReference>
<dbReference type="InterPro" id="IPR018511">
    <property type="entry name" value="Hemolysin-typ_Ca-bd_CS"/>
</dbReference>
<feature type="domain" description="Cadherin" evidence="9">
    <location>
        <begin position="506"/>
        <end position="605"/>
    </location>
</feature>
<dbReference type="InterPro" id="IPR011049">
    <property type="entry name" value="Serralysin-like_metalloprot_C"/>
</dbReference>
<evidence type="ECO:0000313" key="10">
    <source>
        <dbReference type="EMBL" id="WFE87585.1"/>
    </source>
</evidence>
<keyword evidence="3" id="KW-0732">Signal</keyword>
<dbReference type="InterPro" id="IPR010221">
    <property type="entry name" value="VCBS_dom"/>
</dbReference>
<protein>
    <submittedName>
        <fullName evidence="10">Cadherin domain-containing protein</fullName>
    </submittedName>
</protein>
<feature type="domain" description="Cadherin" evidence="9">
    <location>
        <begin position="1314"/>
        <end position="1425"/>
    </location>
</feature>
<dbReference type="SUPFAM" id="SSF63825">
    <property type="entry name" value="YWTD domain"/>
    <property type="match status" value="1"/>
</dbReference>
<evidence type="ECO:0000313" key="11">
    <source>
        <dbReference type="Proteomes" id="UP001209803"/>
    </source>
</evidence>
<sequence length="2892" mass="291386">MASDTENRDPKNSDSSEAGSGESRTTVNSDSMLHSGMLDTRDQHLDKAHDYHLDQDMGESVEQVNANLHLGSRTPEPLSSEQGAHTSTSDETADPAAELPKIAQLDIGPTESGASFGAALPAEIADERLGREADVVGSGATDPAAILSREPLQFDIPVTERTEENEQTESRSSVDVQSNEVRAEATEQGETAQALPLSAVVDVDASENTVDENSTIGVSTGIQASATAGQDAVVTYSLLDDANGLFSIDPETGIVAVAGQLDAETAASHQITVVATAPDGATQSEVFTISIRDVNEDGVTSVSDTDQSANTFAEDAKEGSKVGITASATDGDSTDKVSYSVDDPRFEIDENGIVTIAEDAVFDAENEGSVSIAITATSTDGSSSTETFNLSVSDVNEADVSDVSDADTSANTIAEDAGEGTKVGITALATDADGSDTVSYSLDDDRFLVDGNGVVTVAPGVSFDAETEGSIDVTVTATSTDGSTSRETFTISVSDVDEADVSAVSDTDTAANTIAENAGEGAQVGITALANDADVSDTVSYSVDDSRFSVDGSGVVTVASGASFDAETEGSIDVTVTATSTDGSTSQESFTISVADVDEAGVSAVSDTDTAANTIAEDAGEGAQVGITALATDADATDTVSYSVDDARFAVDGNGVVTVASGASFDAETEGSVDVTVTATSTDGSTSQETFTISVSDIDEADVSAVADTDTNANTIAENAGEGTQVGITALATDTDVSDSVSYSVDDSRFSVDGNGVVTVASGASFDAETEGSVDVTVTATSTDGSTSQETFTISVSDVDEADVSAVADTDTNANTIAENAGEGAQVGITALATDADATDTVSYSVDDARFAVDGNGVVTVASGASFDAETEGSVDVTVTATSTDGSTSQETFTISVSDIDEADVSAVSDTDASANTIAENAGEGAQVGITALATDADATDTVSYSVDDARFAVDGNGVVTVASGASFDAETEGSVDVTVTATSTDGSTSQETFTISVSDVDEADVSAVSDTDTTANTIAENAGEGTQVGITALATDTDVSDSVSYSVDDSRFSVDGNGVLTVASGASFDAETEGSIDVTVTATSSDGSTSQETFTISVSDVDEADVSAVADTDTNANTIAENAGEGTQVGITALATDADVSDSVSYSVDDNRFSVDGNGVVTVAPGASFDAETEGSVDVTVTATSTDGSTSQETFTISVSDVDEADVSAVSDTDATANTVAENAGEGTQVGITALATDADATDTVSYAVDDSRFSVDGNGVVTVVSGASFDAETEGSIDVTVTATSTDGSTSQETFTVSVSDVDEADVSAVSDTDASANTIAEDAGEGNQVGITALATDADATDTVSYAVDDSRFSVDGNGVVTVASGASFDAETEGSIDVTVTATSTDGSTSQETFAVSVTDVNEQVVANDDGASVGGTATTFYYSDDDGELHLIGADGSDAVIGSTGVGPLTDIALDPDGNLYGVSFSHLYSVDPQTGAATQISTSFFPSSINALEFGPDGTLYAAGGSGELFTIDADTGVATLVGDMDYSSAGDLAFAGGSLYLATSTGDVVEVDPATGDTVGVVTTLPSTSAFGLVGDAAGNLYALTDDKMVYQIDPETGAISTPDNYSMNDSGWGAAATSSSSEDVSSQVEGNVLSNDLDPEDSMSVSNIRFEGADHVPGTEIQGTYGTITINSDGSYTYSLDETKTETKGLAEGETAEELFTYTVTDSGGLTDTATLKISVEGYNNAPTAVLLDGAAADATPHTLTENDAGAVIASLTTIDADTGDSHTYSVDDSRFEVVAGQLKLKDGVSLDRESEASITVNVTSTDENGASHTEEVTIAVSDVDETDVASVSDSDGTANTIAENASAGTQVGITALASDADATDTVSYSVDDSRFSVDGNGVVTVATGADFDAETEGSVDITVTATSTDGSSSQETFTVSVSDIDEFDISTVTDADASADAFSEDVVAGTQVGVSAQASDADITDDVTYTVSDNRFTVDADGLVTVAANASFDYENEPTVYLTVTATSDDGTTSQETFEVSVADVAEAYQLQDGQTTFTDDGVAETSITGTDAAETITGHDDGATIYSGGGDDTIYGGDSADHIMFGEGADTVYGGDGNDFIDDEVGTQPNTDANYLDGQGGNDTIYGGGGDDTLIGGEGADILSGENDNDTLTGDAGNDNLYGGAGDDVLEGGSGNDYLDGGSDNDTAVFSGSFADYTISKNDDGSYTVSDNRSGTPDGTDTVHNVETFRFADGDVLAGDLVAEDIGTVRDADTTSNTFSENAGMGTTVGVTAFAEDGNTSDTVSYAVDDSRFTVDSDGTVKVASGASFDYESEPQITITVTATSTDGSTSDQSFTLDVTDVAENQQLSDVGVTFTDTGVGETSITGGAGNDTITAHDDGGTIFGGAGADTLTGGDGADAIYTGSGADTVDGGDGSDTIYLDDSDGGRTNTIVDTGTSGTDTIVLNSGSGTYRVQGNFSAASGIEAIDGSGATGDQLGTRDAQANFDFSNVTLTGVDEIIGTTNDDTIVGSSSDDKISLDAGSDTVTGGTGDDELDGGEGTDTAIYSGNFADYDISENVDGSYTITDLRTGGPDGTDTVSNVENFRFADGDVLAGDLTNSNVGAVTDSDNSSNTIHETDGGGTLVGVTAAATDPDGDSVSYSLNDDRFEVSDDGIITVANHAFFDSQTESSIDLTVTATSTDGSQSSETFSISVAGDYDYEATGGLANGYFSETTQSVSIDGIGGDDQIYTGDYNDRLEGGSVDGNDILSAGGGRDLIFGDGGADNIYAGAGDDVIIGGTGDDNILGQDGSDLFMHGLGDGSDTISAGQGAAWTDVIDLGGGPGVVSAGDYGTDWTVTVTSGSIESTDTDAGKIDLSQDADGYIDFSDGSRVTFNDVEEIRW</sequence>
<evidence type="ECO:0000259" key="9">
    <source>
        <dbReference type="PROSITE" id="PS50268"/>
    </source>
</evidence>
<dbReference type="PROSITE" id="PS00330">
    <property type="entry name" value="HEMOLYSIN_CALCIUM"/>
    <property type="match status" value="4"/>
</dbReference>
<feature type="domain" description="Cadherin" evidence="9">
    <location>
        <begin position="1011"/>
        <end position="1110"/>
    </location>
</feature>
<dbReference type="SUPFAM" id="SSF51120">
    <property type="entry name" value="beta-Roll"/>
    <property type="match status" value="5"/>
</dbReference>
<dbReference type="PANTHER" id="PTHR24027:SF422">
    <property type="entry name" value="CADHERIN DOMAIN-CONTAINING PROTEIN"/>
    <property type="match status" value="1"/>
</dbReference>
<feature type="domain" description="Cadherin" evidence="9">
    <location>
        <begin position="202"/>
        <end position="312"/>
    </location>
</feature>
<dbReference type="PROSITE" id="PS50268">
    <property type="entry name" value="CADHERIN_2"/>
    <property type="match status" value="15"/>
</dbReference>
<feature type="domain" description="Cadherin" evidence="9">
    <location>
        <begin position="1951"/>
        <end position="2047"/>
    </location>
</feature>
<keyword evidence="6" id="KW-1133">Transmembrane helix</keyword>
<dbReference type="RefSeq" id="WP_265681677.1">
    <property type="nucleotide sequence ID" value="NZ_CP120863.1"/>
</dbReference>
<feature type="domain" description="Cadherin" evidence="9">
    <location>
        <begin position="1112"/>
        <end position="1211"/>
    </location>
</feature>
<feature type="domain" description="Cadherin" evidence="9">
    <location>
        <begin position="708"/>
        <end position="807"/>
    </location>
</feature>
<feature type="compositionally biased region" description="Basic and acidic residues" evidence="8">
    <location>
        <begin position="1"/>
        <end position="14"/>
    </location>
</feature>
<dbReference type="PANTHER" id="PTHR24027">
    <property type="entry name" value="CADHERIN-23"/>
    <property type="match status" value="1"/>
</dbReference>
<evidence type="ECO:0000256" key="3">
    <source>
        <dbReference type="ARBA" id="ARBA00022729"/>
    </source>
</evidence>
<dbReference type="CDD" id="cd11304">
    <property type="entry name" value="Cadherin_repeat"/>
    <property type="match status" value="14"/>
</dbReference>
<feature type="compositionally biased region" description="Polar residues" evidence="8">
    <location>
        <begin position="15"/>
        <end position="32"/>
    </location>
</feature>
<feature type="domain" description="Cadherin" evidence="9">
    <location>
        <begin position="607"/>
        <end position="706"/>
    </location>
</feature>
<dbReference type="Pfam" id="PF17963">
    <property type="entry name" value="Big_9"/>
    <property type="match status" value="1"/>
</dbReference>
<organism evidence="10 11">
    <name type="scientific">Roseibium porphyridii</name>
    <dbReference type="NCBI Taxonomy" id="2866279"/>
    <lineage>
        <taxon>Bacteria</taxon>
        <taxon>Pseudomonadati</taxon>
        <taxon>Pseudomonadota</taxon>
        <taxon>Alphaproteobacteria</taxon>
        <taxon>Hyphomicrobiales</taxon>
        <taxon>Stappiaceae</taxon>
        <taxon>Roseibium</taxon>
    </lineage>
</organism>
<feature type="region of interest" description="Disordered" evidence="8">
    <location>
        <begin position="2521"/>
        <end position="2550"/>
    </location>
</feature>
<gene>
    <name evidence="10" type="ORF">K1718_15585</name>
</gene>
<evidence type="ECO:0000256" key="8">
    <source>
        <dbReference type="SAM" id="MobiDB-lite"/>
    </source>
</evidence>
<dbReference type="SUPFAM" id="SSF49313">
    <property type="entry name" value="Cadherin-like"/>
    <property type="match status" value="13"/>
</dbReference>
<keyword evidence="7" id="KW-0472">Membrane</keyword>
<feature type="compositionally biased region" description="Polar residues" evidence="8">
    <location>
        <begin position="170"/>
        <end position="180"/>
    </location>
</feature>
<keyword evidence="11" id="KW-1185">Reference proteome</keyword>
<feature type="region of interest" description="Disordered" evidence="8">
    <location>
        <begin position="135"/>
        <end position="195"/>
    </location>
</feature>
<feature type="compositionally biased region" description="Polar residues" evidence="8">
    <location>
        <begin position="77"/>
        <end position="90"/>
    </location>
</feature>
<evidence type="ECO:0000256" key="1">
    <source>
        <dbReference type="ARBA" id="ARBA00004167"/>
    </source>
</evidence>
<dbReference type="Gene3D" id="2.150.10.10">
    <property type="entry name" value="Serralysin-like metalloprotease, C-terminal"/>
    <property type="match status" value="6"/>
</dbReference>
<dbReference type="PRINTS" id="PR00313">
    <property type="entry name" value="CABNDNGRPT"/>
</dbReference>
<feature type="compositionally biased region" description="Basic and acidic residues" evidence="8">
    <location>
        <begin position="39"/>
        <end position="55"/>
    </location>
</feature>
<feature type="domain" description="Cadherin" evidence="9">
    <location>
        <begin position="1213"/>
        <end position="1312"/>
    </location>
</feature>
<feature type="domain" description="Cadherin" evidence="9">
    <location>
        <begin position="2261"/>
        <end position="2365"/>
    </location>
</feature>
<dbReference type="SMART" id="SM00112">
    <property type="entry name" value="CA"/>
    <property type="match status" value="17"/>
</dbReference>
<feature type="domain" description="Cadherin" evidence="9">
    <location>
        <begin position="1849"/>
        <end position="1951"/>
    </location>
</feature>
<dbReference type="SMART" id="SM00089">
    <property type="entry name" value="PKD"/>
    <property type="match status" value="6"/>
</dbReference>
<evidence type="ECO:0000256" key="4">
    <source>
        <dbReference type="ARBA" id="ARBA00022737"/>
    </source>
</evidence>
<feature type="domain" description="Cadherin" evidence="9">
    <location>
        <begin position="405"/>
        <end position="504"/>
    </location>
</feature>
<keyword evidence="5" id="KW-0106">Calcium</keyword>
<comment type="subcellular location">
    <subcellularLocation>
        <location evidence="1">Membrane</location>
        <topology evidence="1">Single-pass membrane protein</topology>
    </subcellularLocation>
</comment>
<feature type="domain" description="Cadherin" evidence="9">
    <location>
        <begin position="311"/>
        <end position="404"/>
    </location>
</feature>
<feature type="domain" description="Cadherin" evidence="9">
    <location>
        <begin position="809"/>
        <end position="908"/>
    </location>
</feature>
<feature type="domain" description="Cadherin" evidence="9">
    <location>
        <begin position="910"/>
        <end position="1009"/>
    </location>
</feature>
<keyword evidence="2" id="KW-0812">Transmembrane</keyword>
<evidence type="ECO:0000256" key="2">
    <source>
        <dbReference type="ARBA" id="ARBA00022692"/>
    </source>
</evidence>
<feature type="region of interest" description="Disordered" evidence="8">
    <location>
        <begin position="1"/>
        <end position="110"/>
    </location>
</feature>
<dbReference type="InterPro" id="IPR015919">
    <property type="entry name" value="Cadherin-like_sf"/>
</dbReference>
<name>A0ABY8F176_9HYPH</name>
<keyword evidence="4" id="KW-0677">Repeat</keyword>
<dbReference type="InterPro" id="IPR002126">
    <property type="entry name" value="Cadherin-like_dom"/>
</dbReference>
<dbReference type="Pfam" id="PF00353">
    <property type="entry name" value="HemolysinCabind"/>
    <property type="match status" value="6"/>
</dbReference>
<dbReference type="Proteomes" id="UP001209803">
    <property type="component" value="Chromosome"/>
</dbReference>
<proteinExistence type="predicted"/>
<evidence type="ECO:0000256" key="6">
    <source>
        <dbReference type="ARBA" id="ARBA00022989"/>
    </source>
</evidence>
<dbReference type="NCBIfam" id="TIGR01965">
    <property type="entry name" value="VCBS_repeat"/>
    <property type="match status" value="1"/>
</dbReference>
<dbReference type="InterPro" id="IPR022409">
    <property type="entry name" value="PKD/Chitinase_dom"/>
</dbReference>
<accession>A0ABY8F176</accession>
<dbReference type="Pfam" id="PF00028">
    <property type="entry name" value="Cadherin"/>
    <property type="match status" value="1"/>
</dbReference>
<dbReference type="InterPro" id="IPR001343">
    <property type="entry name" value="Hemolysn_Ca-bd"/>
</dbReference>